<dbReference type="AlphaFoldDB" id="U4VGJ4"/>
<dbReference type="SUPFAM" id="SSF55073">
    <property type="entry name" value="Nucleotide cyclase"/>
    <property type="match status" value="1"/>
</dbReference>
<dbReference type="GO" id="GO:0043709">
    <property type="term" value="P:cell adhesion involved in single-species biofilm formation"/>
    <property type="evidence" value="ECO:0007669"/>
    <property type="project" value="TreeGrafter"/>
</dbReference>
<dbReference type="InterPro" id="IPR029787">
    <property type="entry name" value="Nucleotide_cyclase"/>
</dbReference>
<dbReference type="GO" id="GO:0005886">
    <property type="term" value="C:plasma membrane"/>
    <property type="evidence" value="ECO:0007669"/>
    <property type="project" value="TreeGrafter"/>
</dbReference>
<dbReference type="InterPro" id="IPR043128">
    <property type="entry name" value="Rev_trsase/Diguanyl_cyclase"/>
</dbReference>
<dbReference type="PANTHER" id="PTHR45138">
    <property type="entry name" value="REGULATORY COMPONENTS OF SENSORY TRANSDUCTION SYSTEM"/>
    <property type="match status" value="1"/>
</dbReference>
<dbReference type="Pfam" id="PF00990">
    <property type="entry name" value="GGDEF"/>
    <property type="match status" value="1"/>
</dbReference>
<dbReference type="EMBL" id="ASXJ01000017">
    <property type="protein sequence ID" value="ERM03379.1"/>
    <property type="molecule type" value="Genomic_DNA"/>
</dbReference>
<evidence type="ECO:0000256" key="1">
    <source>
        <dbReference type="ARBA" id="ARBA00012528"/>
    </source>
</evidence>
<feature type="transmembrane region" description="Helical" evidence="3">
    <location>
        <begin position="53"/>
        <end position="73"/>
    </location>
</feature>
<comment type="caution">
    <text evidence="5">The sequence shown here is derived from an EMBL/GenBank/DDBJ whole genome shotgun (WGS) entry which is preliminary data.</text>
</comment>
<organism evidence="5 6">
    <name type="scientific">Brucella intermedia 229E</name>
    <dbReference type="NCBI Taxonomy" id="1337887"/>
    <lineage>
        <taxon>Bacteria</taxon>
        <taxon>Pseudomonadati</taxon>
        <taxon>Pseudomonadota</taxon>
        <taxon>Alphaproteobacteria</taxon>
        <taxon>Hyphomicrobiales</taxon>
        <taxon>Brucellaceae</taxon>
        <taxon>Brucella/Ochrobactrum group</taxon>
        <taxon>Brucella</taxon>
    </lineage>
</organism>
<keyword evidence="3" id="KW-0812">Transmembrane</keyword>
<comment type="catalytic activity">
    <reaction evidence="2">
        <text>2 GTP = 3',3'-c-di-GMP + 2 diphosphate</text>
        <dbReference type="Rhea" id="RHEA:24898"/>
        <dbReference type="ChEBI" id="CHEBI:33019"/>
        <dbReference type="ChEBI" id="CHEBI:37565"/>
        <dbReference type="ChEBI" id="CHEBI:58805"/>
        <dbReference type="EC" id="2.7.7.65"/>
    </reaction>
</comment>
<dbReference type="SMART" id="SM00267">
    <property type="entry name" value="GGDEF"/>
    <property type="match status" value="1"/>
</dbReference>
<evidence type="ECO:0000259" key="4">
    <source>
        <dbReference type="PROSITE" id="PS50887"/>
    </source>
</evidence>
<name>U4VGJ4_9HYPH</name>
<dbReference type="CDD" id="cd01949">
    <property type="entry name" value="GGDEF"/>
    <property type="match status" value="1"/>
</dbReference>
<evidence type="ECO:0000256" key="2">
    <source>
        <dbReference type="ARBA" id="ARBA00034247"/>
    </source>
</evidence>
<dbReference type="Proteomes" id="UP000016842">
    <property type="component" value="Unassembled WGS sequence"/>
</dbReference>
<evidence type="ECO:0000313" key="6">
    <source>
        <dbReference type="Proteomes" id="UP000016842"/>
    </source>
</evidence>
<evidence type="ECO:0000256" key="3">
    <source>
        <dbReference type="SAM" id="Phobius"/>
    </source>
</evidence>
<keyword evidence="3" id="KW-0472">Membrane</keyword>
<evidence type="ECO:0000313" key="5">
    <source>
        <dbReference type="EMBL" id="ERM03379.1"/>
    </source>
</evidence>
<dbReference type="InterPro" id="IPR000160">
    <property type="entry name" value="GGDEF_dom"/>
</dbReference>
<dbReference type="PROSITE" id="PS50887">
    <property type="entry name" value="GGDEF"/>
    <property type="match status" value="1"/>
</dbReference>
<dbReference type="Gene3D" id="3.30.70.270">
    <property type="match status" value="1"/>
</dbReference>
<proteinExistence type="predicted"/>
<dbReference type="NCBIfam" id="TIGR00254">
    <property type="entry name" value="GGDEF"/>
    <property type="match status" value="1"/>
</dbReference>
<accession>U4VGJ4</accession>
<dbReference type="FunFam" id="3.30.70.270:FF:000001">
    <property type="entry name" value="Diguanylate cyclase domain protein"/>
    <property type="match status" value="1"/>
</dbReference>
<gene>
    <name evidence="5" type="ORF">Q644_11390</name>
</gene>
<dbReference type="GO" id="GO:1902201">
    <property type="term" value="P:negative regulation of bacterial-type flagellum-dependent cell motility"/>
    <property type="evidence" value="ECO:0007669"/>
    <property type="project" value="TreeGrafter"/>
</dbReference>
<keyword evidence="3" id="KW-1133">Transmembrane helix</keyword>
<sequence>MRFNRSERAFFILIVLMVGIGLLLYQARVDIGQLLTLPLEGSTLELVSRLDQLSYVTIWLLAATLACGLFLIYPPQIRIDALDRGKLQVITQDLSERSQTLEHAALTDSLTGMQNRRYFDEALKEYLVQFDRIHRPVGLMIIDLDHFKTVNDTYGHDVGDIVLQEAARCLRDYTRYHDVVARLGGGEEFAVLAPNMDAELMIKLANRIRKAISALEIDLGDEKLGVTVSIGLAIWDRRETSKDLYRRADKMLYAAKNMGRNRVCA</sequence>
<reference evidence="5 6" key="1">
    <citation type="journal article" date="2014" name="FEMS Microbiol. Lett.">
        <title>Genome sequencing analysis reveals virulence-related gene content of Ochrobactrum intermedium strain 229E, a urease-positive strain isolated from the human gastric niche.</title>
        <authorList>
            <person name="Kulkarni G.J."/>
            <person name="Shetty S."/>
            <person name="Dharne M.S."/>
            <person name="Shouche Y.S."/>
        </authorList>
    </citation>
    <scope>NUCLEOTIDE SEQUENCE [LARGE SCALE GENOMIC DNA]</scope>
    <source>
        <strain evidence="5 6">229E</strain>
    </source>
</reference>
<dbReference type="PANTHER" id="PTHR45138:SF9">
    <property type="entry name" value="DIGUANYLATE CYCLASE DGCM-RELATED"/>
    <property type="match status" value="1"/>
</dbReference>
<protein>
    <recommendedName>
        <fullName evidence="1">diguanylate cyclase</fullName>
        <ecNumber evidence="1">2.7.7.65</ecNumber>
    </recommendedName>
</protein>
<dbReference type="EC" id="2.7.7.65" evidence="1"/>
<dbReference type="GO" id="GO:0052621">
    <property type="term" value="F:diguanylate cyclase activity"/>
    <property type="evidence" value="ECO:0007669"/>
    <property type="project" value="UniProtKB-EC"/>
</dbReference>
<dbReference type="PATRIC" id="fig|1337887.3.peg.443"/>
<dbReference type="InterPro" id="IPR050469">
    <property type="entry name" value="Diguanylate_Cyclase"/>
</dbReference>
<feature type="domain" description="GGDEF" evidence="4">
    <location>
        <begin position="135"/>
        <end position="265"/>
    </location>
</feature>